<evidence type="ECO:0000256" key="3">
    <source>
        <dbReference type="ARBA" id="ARBA00022692"/>
    </source>
</evidence>
<comment type="caution">
    <text evidence="8">The sequence shown here is derived from an EMBL/GenBank/DDBJ whole genome shotgun (WGS) entry which is preliminary data.</text>
</comment>
<comment type="subcellular location">
    <subcellularLocation>
        <location evidence="1">Endomembrane system</location>
        <topology evidence="1">Multi-pass membrane protein</topology>
    </subcellularLocation>
</comment>
<proteinExistence type="predicted"/>
<dbReference type="EMBL" id="PRKZ01000005">
    <property type="protein sequence ID" value="RAW49474.1"/>
    <property type="molecule type" value="Genomic_DNA"/>
</dbReference>
<feature type="transmembrane region" description="Helical" evidence="7">
    <location>
        <begin position="181"/>
        <end position="201"/>
    </location>
</feature>
<feature type="transmembrane region" description="Helical" evidence="7">
    <location>
        <begin position="47"/>
        <end position="68"/>
    </location>
</feature>
<dbReference type="InterPro" id="IPR050133">
    <property type="entry name" value="NqrDE/RnfAE_oxidrdctase"/>
</dbReference>
<keyword evidence="4" id="KW-1278">Translocase</keyword>
<evidence type="ECO:0000256" key="2">
    <source>
        <dbReference type="ARBA" id="ARBA00022448"/>
    </source>
</evidence>
<dbReference type="GO" id="GO:0012505">
    <property type="term" value="C:endomembrane system"/>
    <property type="evidence" value="ECO:0007669"/>
    <property type="project" value="UniProtKB-SubCell"/>
</dbReference>
<dbReference type="RefSeq" id="WP_022256863.1">
    <property type="nucleotide sequence ID" value="NZ_DAWEON010000023.1"/>
</dbReference>
<sequence>MSEVLRAVGIFCSYAVLAVFAQSAVFTRGLGVSRLVQLVGDDRTNSWWFALLLCVTQLLVAPLAFYAGQLIAPLANRAQLRPVVYVACVAVVCIFEHLVLRAVKGPRSGQLLRILPVAAINSCVLGTVLVERTQSFTLGQSLGFGLGSGLGYLLAVLLVTEARHRLRSRAIPSAFRGLPVTLVYIGVLALAIYGFTGHSVIL</sequence>
<feature type="transmembrane region" description="Helical" evidence="7">
    <location>
        <begin position="6"/>
        <end position="26"/>
    </location>
</feature>
<dbReference type="PANTHER" id="PTHR30335">
    <property type="entry name" value="INTEGRAL MEMBRANE PROTEIN OF SOXR-REDUCING COMPLEX"/>
    <property type="match status" value="1"/>
</dbReference>
<feature type="transmembrane region" description="Helical" evidence="7">
    <location>
        <begin position="142"/>
        <end position="160"/>
    </location>
</feature>
<dbReference type="Proteomes" id="UP000251634">
    <property type="component" value="Unassembled WGS sequence"/>
</dbReference>
<keyword evidence="5 7" id="KW-1133">Transmembrane helix</keyword>
<name>A0A329TJ17_9FIRM</name>
<feature type="transmembrane region" description="Helical" evidence="7">
    <location>
        <begin position="80"/>
        <end position="99"/>
    </location>
</feature>
<keyword evidence="8" id="KW-0830">Ubiquinone</keyword>
<evidence type="ECO:0000256" key="6">
    <source>
        <dbReference type="ARBA" id="ARBA00023136"/>
    </source>
</evidence>
<dbReference type="InterPro" id="IPR003667">
    <property type="entry name" value="NqrDE/RnfAE"/>
</dbReference>
<dbReference type="GO" id="GO:0005886">
    <property type="term" value="C:plasma membrane"/>
    <property type="evidence" value="ECO:0007669"/>
    <property type="project" value="TreeGrafter"/>
</dbReference>
<evidence type="ECO:0000313" key="8">
    <source>
        <dbReference type="EMBL" id="RAW49474.1"/>
    </source>
</evidence>
<evidence type="ECO:0000256" key="7">
    <source>
        <dbReference type="SAM" id="Phobius"/>
    </source>
</evidence>
<reference evidence="8 9" key="1">
    <citation type="submission" date="2018-02" db="EMBL/GenBank/DDBJ databases">
        <title>Complete genome sequencing of Faecalibacterium prausnitzii strains isolated from the human gut.</title>
        <authorList>
            <person name="Fitzgerald B.C."/>
            <person name="Shkoporov A.N."/>
            <person name="Ross P.R."/>
            <person name="Hill C."/>
        </authorList>
    </citation>
    <scope>NUCLEOTIDE SEQUENCE [LARGE SCALE GENOMIC DNA]</scope>
    <source>
        <strain evidence="8 9">APC942/8-14-2</strain>
    </source>
</reference>
<keyword evidence="2" id="KW-0813">Transport</keyword>
<dbReference type="Pfam" id="PF02508">
    <property type="entry name" value="Rnf-Nqr"/>
    <property type="match status" value="1"/>
</dbReference>
<organism evidence="8 9">
    <name type="scientific">Faecalibacterium prausnitzii</name>
    <dbReference type="NCBI Taxonomy" id="853"/>
    <lineage>
        <taxon>Bacteria</taxon>
        <taxon>Bacillati</taxon>
        <taxon>Bacillota</taxon>
        <taxon>Clostridia</taxon>
        <taxon>Eubacteriales</taxon>
        <taxon>Oscillospiraceae</taxon>
        <taxon>Faecalibacterium</taxon>
    </lineage>
</organism>
<evidence type="ECO:0000256" key="5">
    <source>
        <dbReference type="ARBA" id="ARBA00022989"/>
    </source>
</evidence>
<dbReference type="PANTHER" id="PTHR30335:SF0">
    <property type="entry name" value="ION-TRANSLOCATING OXIDOREDUCTASE COMPLEX SUBUNIT A"/>
    <property type="match status" value="1"/>
</dbReference>
<keyword evidence="3 7" id="KW-0812">Transmembrane</keyword>
<accession>A0A329TJ17</accession>
<dbReference type="AlphaFoldDB" id="A0A329TJ17"/>
<protein>
    <submittedName>
        <fullName evidence="8">NADH:ubiquinone oxidoreductase, subunit RnfA</fullName>
    </submittedName>
</protein>
<evidence type="ECO:0000313" key="9">
    <source>
        <dbReference type="Proteomes" id="UP000251634"/>
    </source>
</evidence>
<evidence type="ECO:0000256" key="1">
    <source>
        <dbReference type="ARBA" id="ARBA00004127"/>
    </source>
</evidence>
<evidence type="ECO:0000256" key="4">
    <source>
        <dbReference type="ARBA" id="ARBA00022967"/>
    </source>
</evidence>
<gene>
    <name evidence="8" type="ORF">C4N25_08185</name>
</gene>
<keyword evidence="6 7" id="KW-0472">Membrane</keyword>